<dbReference type="InterPro" id="IPR000873">
    <property type="entry name" value="AMP-dep_synth/lig_dom"/>
</dbReference>
<evidence type="ECO:0000256" key="6">
    <source>
        <dbReference type="ARBA" id="ARBA00022741"/>
    </source>
</evidence>
<evidence type="ECO:0000313" key="16">
    <source>
        <dbReference type="EMBL" id="KAG6973364.1"/>
    </source>
</evidence>
<dbReference type="Pfam" id="PF00501">
    <property type="entry name" value="AMP-binding"/>
    <property type="match status" value="1"/>
</dbReference>
<sequence>MAPQVTATCFQEAEVAPLRVLVLPHAGGASRALALEWGKSFRSAGLNVELWGVDWTWTAEDVVVDAAARSLELVAAICTQLSSGFFGKPFVLVGHSLGALVALALTHYLEQRKFLTPRHVFFSGAAGPGSWTLYDTNVLQQDTELLKLLEQWGGTDKQLLEIPEQKQKLLTALRGDLKLHNGLVQWFTQQKEVKIRSDVTVFGGSEDTAAPAESLSKWKEVCAEGSEFEVKLFTGGHFYLTSAESQETFVKSFIAKLEMVSAIVVTESRTLIDGLNSKHGSYPSDKCLHDMFYEAAKRTPDAIAVYYEGKTLTFRQVDEQSERLADYLFHAGVRPNCISGIFMEHCIEFVIAYIAALKAGGAYMPLEIVYPPDLLERVMEESKPTIVLTKKKFRNRLPAWQQALELDDGWLESLAQQKIPVMPAARTRTHPDDLAYVVMSSGTTGVPKGICCPHRGAVHSYDWRLTHCPYKQDDRVACHVFFVWELLRPMLGNRPLYVIPDNTIYDPVKLVDYLATHSITRILFTPSLLQLILDTCSRDELLLKLSKLRLVWLCGEVVTLELRDRFVRLFPKCELQNLYSVSECHDVSAVDLAAMSDFDNSLSTKYASCGEVMPNVKAYVLDDDFKPVSIGVPGELYIGGPCLAIGYLNRPEQTAQRFLKHVVPGETVYRTGDRARFLPNGHLELIGRCDFMVKIRGYSVVLGAVESALAQHPLVSTSVVLTEGDEGEDKRLVAYIVPEDWEKVPSASNLREFLKEKLPHYAIPSVFVQLDALPINSASGKLDRKKMPSIEEAKKLRNESIDLSVDPANLPQTETEKKLASIWSELLRLENDSVLHREASFFDVGGHSLLSTRLVSSIRDTFGVHLTLADILSSPELCAIASRIDQSLGGTQDSSAKTEAEKTEKKVVLPLEAVLDASVYPAATRKAGYSRYRVEMVSLPPRNLFLTGATGFLGVHLLHALLKYSTSVVFCLVRAADENAAMDRIRNALKEFTLLDEAQKFHLEDRVIPVPGNLAQPLLGLDADTFKMLATEIDAILHNGADVNLVKPYSSLKSVNVLGTQEVLRLAVTNGLAKTRVKPVHYISTNGVFPSTLAAPKFLETADLSELSDQLENGYAQSKWVAEQMCHEAAHRGLPVSILRPGNMAPSSLTGQWNASDFIYLLLKGCAGLGAVPARSDWYFDMTPVDYAAHAIVHFAALHPVEALGQTLHIQNPSLPVKSDAFFEFVKAAMASKQLAVVEYAEWKRSLHQAASKTDAPLELQKLAAGIDSFEIYFQSDKVFDSTLSAELLQAAGISCPTINKALLATYTAKWSPLRPQVPAMLRLRLLQPALLGSASRRALSSSPRSFRKILVANRGEIALRVLRSAQKLNIETVAVYSDADANSQHVKLATEAYRLGPAPASESYLNYPKILEICRLSGAEAVHPGYGFLSENAAFARACQEAGVEFIGPPVKAIEDMGSKSASKDIMIKAGVPVTPGYHGADQCFETLQKEAKKIGYPVLIKAVLGGGGKGMRIVDEEKDFQDALDACVREGQASFGDGRVLIEKYLRKPRHVELQIFGDKHGNVVHLFERDCSVQRRHQKVLEEAPAPNMSDALRKKMGDAAVAAAKAVGYVGAGTVEFLLDEDESFYFMEMNTRLQVEHPVTEMITKQDLVELQLKVAAGQKLPIRQEDLKIHGHAIEARIYAENPYKYVSSLCDFLPGSGTLEHLRLPPTSKDVRVDTGIIEGDEVSIFYDPMIAKLIVHADNRQAALDKMIQALHEYQIVGLPTNIEFVARTADHAAFRKGGVDTSFLNQFGNEVLGSLGAYPTYAKALGAVSLLLLEQVKRRPAGNYTGELQSPWSDDSLAHFRSLETLERKLSLSHDDDEASVSVKCLSKDTYEVILDGDAGQETHVVSGAIDESGDFKFRVGNRTFKGTAVIRQQDLHLFCDDNSQRYDYKFHVPLPSFEPAEGSAGAAAHSKIVAPMPGKIIKVLVKNGDTIAADQPLLIMEAMKMEHTIRAPKDGKVQELFCEKDDFVTDGHVLLELD</sequence>
<dbReference type="PROSITE" id="PS50075">
    <property type="entry name" value="CARRIER"/>
    <property type="match status" value="1"/>
</dbReference>
<dbReference type="Pfam" id="PF00364">
    <property type="entry name" value="Biotin_lipoyl"/>
    <property type="match status" value="1"/>
</dbReference>
<evidence type="ECO:0000259" key="13">
    <source>
        <dbReference type="PROSITE" id="PS50968"/>
    </source>
</evidence>
<dbReference type="NCBIfam" id="NF006367">
    <property type="entry name" value="PRK08591.1"/>
    <property type="match status" value="1"/>
</dbReference>
<comment type="subcellular location">
    <subcellularLocation>
        <location evidence="2">Mitochondrion matrix</location>
    </subcellularLocation>
</comment>
<feature type="domain" description="Biotin carboxylation" evidence="15">
    <location>
        <begin position="1346"/>
        <end position="1798"/>
    </location>
</feature>
<evidence type="ECO:0000256" key="11">
    <source>
        <dbReference type="PROSITE-ProRule" id="PRU00409"/>
    </source>
</evidence>
<proteinExistence type="predicted"/>
<comment type="cofactor">
    <cofactor evidence="1">
        <name>biotin</name>
        <dbReference type="ChEBI" id="CHEBI:57586"/>
    </cofactor>
</comment>
<evidence type="ECO:0000256" key="7">
    <source>
        <dbReference type="ARBA" id="ARBA00022840"/>
    </source>
</evidence>
<dbReference type="CDD" id="cd06850">
    <property type="entry name" value="biotinyl_domain"/>
    <property type="match status" value="1"/>
</dbReference>
<dbReference type="InterPro" id="IPR020845">
    <property type="entry name" value="AMP-binding_CS"/>
</dbReference>
<dbReference type="Pfam" id="PF13193">
    <property type="entry name" value="AMP-binding_C"/>
    <property type="match status" value="1"/>
</dbReference>
<evidence type="ECO:0000313" key="17">
    <source>
        <dbReference type="Proteomes" id="UP000709295"/>
    </source>
</evidence>
<dbReference type="FunFam" id="3.30.470.20:FF:000028">
    <property type="entry name" value="Methylcrotonoyl-CoA carboxylase subunit alpha, mitochondrial"/>
    <property type="match status" value="1"/>
</dbReference>
<dbReference type="PANTHER" id="PTHR18866">
    <property type="entry name" value="CARBOXYLASE:PYRUVATE/ACETYL-COA/PROPIONYL-COA CARBOXYLASE"/>
    <property type="match status" value="1"/>
</dbReference>
<gene>
    <name evidence="16" type="ORF">JG688_00003569</name>
</gene>
<name>A0A8J5J1S2_9STRA</name>
<keyword evidence="9" id="KW-0496">Mitochondrion</keyword>
<dbReference type="NCBIfam" id="TIGR01746">
    <property type="entry name" value="Thioester-redct"/>
    <property type="match status" value="1"/>
</dbReference>
<keyword evidence="3" id="KW-0596">Phosphopantetheine</keyword>
<dbReference type="GO" id="GO:0046872">
    <property type="term" value="F:metal ion binding"/>
    <property type="evidence" value="ECO:0007669"/>
    <property type="project" value="InterPro"/>
</dbReference>
<dbReference type="CDD" id="cd05235">
    <property type="entry name" value="SDR_e1"/>
    <property type="match status" value="1"/>
</dbReference>
<dbReference type="Pfam" id="PF00289">
    <property type="entry name" value="Biotin_carb_N"/>
    <property type="match status" value="1"/>
</dbReference>
<keyword evidence="8" id="KW-0809">Transit peptide</keyword>
<dbReference type="Pfam" id="PF02786">
    <property type="entry name" value="CPSase_L_D2"/>
    <property type="match status" value="1"/>
</dbReference>
<dbReference type="InterPro" id="IPR001031">
    <property type="entry name" value="Thioesterase"/>
</dbReference>
<organism evidence="16 17">
    <name type="scientific">Phytophthora aleatoria</name>
    <dbReference type="NCBI Taxonomy" id="2496075"/>
    <lineage>
        <taxon>Eukaryota</taxon>
        <taxon>Sar</taxon>
        <taxon>Stramenopiles</taxon>
        <taxon>Oomycota</taxon>
        <taxon>Peronosporomycetes</taxon>
        <taxon>Peronosporales</taxon>
        <taxon>Peronosporaceae</taxon>
        <taxon>Phytophthora</taxon>
    </lineage>
</organism>
<dbReference type="InterPro" id="IPR010080">
    <property type="entry name" value="Thioester_reductase-like_dom"/>
</dbReference>
<dbReference type="InterPro" id="IPR025110">
    <property type="entry name" value="AMP-bd_C"/>
</dbReference>
<evidence type="ECO:0000256" key="4">
    <source>
        <dbReference type="ARBA" id="ARBA00022553"/>
    </source>
</evidence>
<dbReference type="PROSITE" id="PS00012">
    <property type="entry name" value="PHOSPHOPANTETHEINE"/>
    <property type="match status" value="1"/>
</dbReference>
<dbReference type="SMART" id="SM00878">
    <property type="entry name" value="Biotin_carb_C"/>
    <property type="match status" value="1"/>
</dbReference>
<keyword evidence="10" id="KW-0092">Biotin</keyword>
<comment type="caution">
    <text evidence="16">The sequence shown here is derived from an EMBL/GenBank/DDBJ whole genome shotgun (WGS) entry which is preliminary data.</text>
</comment>
<evidence type="ECO:0000259" key="12">
    <source>
        <dbReference type="PROSITE" id="PS50075"/>
    </source>
</evidence>
<dbReference type="PROSITE" id="PS50968">
    <property type="entry name" value="BIOTINYL_LIPOYL"/>
    <property type="match status" value="1"/>
</dbReference>
<dbReference type="InterPro" id="IPR000089">
    <property type="entry name" value="Biotin_lipoyl"/>
</dbReference>
<dbReference type="InterPro" id="IPR001882">
    <property type="entry name" value="Biotin_BS"/>
</dbReference>
<evidence type="ECO:0000256" key="2">
    <source>
        <dbReference type="ARBA" id="ARBA00004305"/>
    </source>
</evidence>
<feature type="domain" description="Carrier" evidence="12">
    <location>
        <begin position="810"/>
        <end position="888"/>
    </location>
</feature>
<dbReference type="PROSITE" id="PS50975">
    <property type="entry name" value="ATP_GRASP"/>
    <property type="match status" value="1"/>
</dbReference>
<dbReference type="InterPro" id="IPR005479">
    <property type="entry name" value="CPAse_ATP-bd"/>
</dbReference>
<keyword evidence="7 11" id="KW-0067">ATP-binding</keyword>
<dbReference type="InterPro" id="IPR013120">
    <property type="entry name" value="FAR_NAD-bd"/>
</dbReference>
<dbReference type="Pfam" id="PF02785">
    <property type="entry name" value="Biotin_carb_C"/>
    <property type="match status" value="1"/>
</dbReference>
<accession>A0A8J5J1S2</accession>
<dbReference type="GO" id="GO:0004485">
    <property type="term" value="F:methylcrotonoyl-CoA carboxylase activity"/>
    <property type="evidence" value="ECO:0007669"/>
    <property type="project" value="TreeGrafter"/>
</dbReference>
<evidence type="ECO:0000256" key="9">
    <source>
        <dbReference type="ARBA" id="ARBA00023128"/>
    </source>
</evidence>
<evidence type="ECO:0000256" key="10">
    <source>
        <dbReference type="ARBA" id="ARBA00023267"/>
    </source>
</evidence>
<protein>
    <recommendedName>
        <fullName evidence="18">Acetyl-CoA carboxylase</fullName>
    </recommendedName>
</protein>
<keyword evidence="4" id="KW-0597">Phosphoprotein</keyword>
<dbReference type="Proteomes" id="UP000709295">
    <property type="component" value="Unassembled WGS sequence"/>
</dbReference>
<feature type="domain" description="Lipoyl-binding" evidence="13">
    <location>
        <begin position="1951"/>
        <end position="2028"/>
    </location>
</feature>
<evidence type="ECO:0000259" key="15">
    <source>
        <dbReference type="PROSITE" id="PS50979"/>
    </source>
</evidence>
<dbReference type="PANTHER" id="PTHR18866:SF33">
    <property type="entry name" value="METHYLCROTONOYL-COA CARBOXYLASE SUBUNIT ALPHA, MITOCHONDRIAL-RELATED"/>
    <property type="match status" value="1"/>
</dbReference>
<evidence type="ECO:0000256" key="3">
    <source>
        <dbReference type="ARBA" id="ARBA00022450"/>
    </source>
</evidence>
<dbReference type="CDD" id="cd05930">
    <property type="entry name" value="A_NRPS"/>
    <property type="match status" value="1"/>
</dbReference>
<dbReference type="Pfam" id="PF00550">
    <property type="entry name" value="PP-binding"/>
    <property type="match status" value="1"/>
</dbReference>
<dbReference type="InterPro" id="IPR005481">
    <property type="entry name" value="BC-like_N"/>
</dbReference>
<reference evidence="16" key="1">
    <citation type="submission" date="2021-01" db="EMBL/GenBank/DDBJ databases">
        <title>Phytophthora aleatoria, a newly-described species from Pinus radiata is distinct from Phytophthora cactorum isolates based on comparative genomics.</title>
        <authorList>
            <person name="Mcdougal R."/>
            <person name="Panda P."/>
            <person name="Williams N."/>
            <person name="Studholme D.J."/>
        </authorList>
    </citation>
    <scope>NUCLEOTIDE SEQUENCE</scope>
    <source>
        <strain evidence="16">NZFS 4037</strain>
    </source>
</reference>
<evidence type="ECO:0000256" key="5">
    <source>
        <dbReference type="ARBA" id="ARBA00022598"/>
    </source>
</evidence>
<dbReference type="InterPro" id="IPR009081">
    <property type="entry name" value="PP-bd_ACP"/>
</dbReference>
<dbReference type="GO" id="GO:0005759">
    <property type="term" value="C:mitochondrial matrix"/>
    <property type="evidence" value="ECO:0007669"/>
    <property type="project" value="UniProtKB-SubCell"/>
</dbReference>
<keyword evidence="17" id="KW-1185">Reference proteome</keyword>
<dbReference type="GO" id="GO:0005524">
    <property type="term" value="F:ATP binding"/>
    <property type="evidence" value="ECO:0007669"/>
    <property type="project" value="UniProtKB-UniRule"/>
</dbReference>
<evidence type="ECO:0000256" key="8">
    <source>
        <dbReference type="ARBA" id="ARBA00022946"/>
    </source>
</evidence>
<dbReference type="PROSITE" id="PS00455">
    <property type="entry name" value="AMP_BINDING"/>
    <property type="match status" value="1"/>
</dbReference>
<dbReference type="InterPro" id="IPR050856">
    <property type="entry name" value="Biotin_carboxylase_complex"/>
</dbReference>
<keyword evidence="6 11" id="KW-0547">Nucleotide-binding</keyword>
<dbReference type="Pfam" id="PF00975">
    <property type="entry name" value="Thioesterase"/>
    <property type="match status" value="1"/>
</dbReference>
<dbReference type="FunFam" id="3.40.50.20:FF:000010">
    <property type="entry name" value="Propionyl-CoA carboxylase subunit alpha"/>
    <property type="match status" value="1"/>
</dbReference>
<feature type="domain" description="ATP-grasp" evidence="14">
    <location>
        <begin position="1465"/>
        <end position="1662"/>
    </location>
</feature>
<dbReference type="InterPro" id="IPR011764">
    <property type="entry name" value="Biotin_carboxylation_dom"/>
</dbReference>
<dbReference type="PROSITE" id="PS00867">
    <property type="entry name" value="CPSASE_2"/>
    <property type="match status" value="1"/>
</dbReference>
<dbReference type="EMBL" id="JAENGY010000114">
    <property type="protein sequence ID" value="KAG6973364.1"/>
    <property type="molecule type" value="Genomic_DNA"/>
</dbReference>
<dbReference type="FunFam" id="2.40.50.100:FF:000003">
    <property type="entry name" value="Acetyl-CoA carboxylase biotin carboxyl carrier protein"/>
    <property type="match status" value="1"/>
</dbReference>
<evidence type="ECO:0008006" key="18">
    <source>
        <dbReference type="Google" id="ProtNLM"/>
    </source>
</evidence>
<dbReference type="InterPro" id="IPR011761">
    <property type="entry name" value="ATP-grasp"/>
</dbReference>
<dbReference type="Pfam" id="PF07993">
    <property type="entry name" value="NAD_binding_4"/>
    <property type="match status" value="1"/>
</dbReference>
<keyword evidence="5" id="KW-0436">Ligase</keyword>
<dbReference type="PROSITE" id="PS50979">
    <property type="entry name" value="BC"/>
    <property type="match status" value="1"/>
</dbReference>
<dbReference type="FunFam" id="3.30.1490.20:FF:000003">
    <property type="entry name" value="acetyl-CoA carboxylase isoform X1"/>
    <property type="match status" value="1"/>
</dbReference>
<dbReference type="InterPro" id="IPR006162">
    <property type="entry name" value="Ppantetheine_attach_site"/>
</dbReference>
<evidence type="ECO:0000256" key="1">
    <source>
        <dbReference type="ARBA" id="ARBA00001953"/>
    </source>
</evidence>
<dbReference type="InterPro" id="IPR005482">
    <property type="entry name" value="Biotin_COase_C"/>
</dbReference>
<evidence type="ECO:0000259" key="14">
    <source>
        <dbReference type="PROSITE" id="PS50975"/>
    </source>
</evidence>
<dbReference type="PROSITE" id="PS00188">
    <property type="entry name" value="BIOTIN"/>
    <property type="match status" value="1"/>
</dbReference>